<reference evidence="2" key="2">
    <citation type="journal article" date="2021" name="Genome Biol. Evol.">
        <title>Developing a high-quality reference genome for a parasitic bivalve with doubly uniparental inheritance (Bivalvia: Unionida).</title>
        <authorList>
            <person name="Smith C.H."/>
        </authorList>
    </citation>
    <scope>NUCLEOTIDE SEQUENCE</scope>
    <source>
        <strain evidence="2">CHS0354</strain>
        <tissue evidence="2">Mantle</tissue>
    </source>
</reference>
<sequence length="384" mass="44474">ECEVLHQRLNEVNETVLKSESDMIALNNAWRETYLKLQQDKERELLEITTKWINHCKEQDQHHSKENEQVHHSVEILMSEKDELLTRLSKIAADRLQHGNVDIADLSDPDRPTKLQDVYTELYDNEWTDAFEELMEQRNVSDTCAIRMLLDILMCSFRMCREITWCRYERLKNVLASIVIAERNPFSSAMKVMSDVPVPGVVNQEKNTREQFGNNNEIEDQKVAKESEELLGPNLGASSKNKIENEKEMRFECSLDLDISLEKQIKDIWQRTTMALKEKGLKQLSYVMETSMDIPYRFLPMTSKYLMICIDLCWKMGVKEKPLHLDCVAEKGVGAEKRFDNGNFRPYTQSGENVDFVVWPALFLHEGGPMLVKGVAQGCSSNKK</sequence>
<keyword evidence="3" id="KW-1185">Reference proteome</keyword>
<feature type="domain" description="Mitochondria-eating protein C-terminal" evidence="1">
    <location>
        <begin position="260"/>
        <end position="376"/>
    </location>
</feature>
<organism evidence="2 3">
    <name type="scientific">Potamilus streckersoni</name>
    <dbReference type="NCBI Taxonomy" id="2493646"/>
    <lineage>
        <taxon>Eukaryota</taxon>
        <taxon>Metazoa</taxon>
        <taxon>Spiralia</taxon>
        <taxon>Lophotrochozoa</taxon>
        <taxon>Mollusca</taxon>
        <taxon>Bivalvia</taxon>
        <taxon>Autobranchia</taxon>
        <taxon>Heteroconchia</taxon>
        <taxon>Palaeoheterodonta</taxon>
        <taxon>Unionida</taxon>
        <taxon>Unionoidea</taxon>
        <taxon>Unionidae</taxon>
        <taxon>Ambleminae</taxon>
        <taxon>Lampsilini</taxon>
        <taxon>Potamilus</taxon>
    </lineage>
</organism>
<dbReference type="Pfam" id="PF16026">
    <property type="entry name" value="MIEAP"/>
    <property type="match status" value="1"/>
</dbReference>
<accession>A0AAE0RQB6</accession>
<evidence type="ECO:0000259" key="1">
    <source>
        <dbReference type="Pfam" id="PF16026"/>
    </source>
</evidence>
<feature type="non-terminal residue" evidence="2">
    <location>
        <position position="384"/>
    </location>
</feature>
<proteinExistence type="predicted"/>
<dbReference type="EMBL" id="JAEAOA010001133">
    <property type="protein sequence ID" value="KAK3577657.1"/>
    <property type="molecule type" value="Genomic_DNA"/>
</dbReference>
<gene>
    <name evidence="2" type="ORF">CHS0354_018281</name>
</gene>
<reference evidence="2" key="3">
    <citation type="submission" date="2023-05" db="EMBL/GenBank/DDBJ databases">
        <authorList>
            <person name="Smith C.H."/>
        </authorList>
    </citation>
    <scope>NUCLEOTIDE SEQUENCE</scope>
    <source>
        <strain evidence="2">CHS0354</strain>
        <tissue evidence="2">Mantle</tissue>
    </source>
</reference>
<dbReference type="Proteomes" id="UP001195483">
    <property type="component" value="Unassembled WGS sequence"/>
</dbReference>
<evidence type="ECO:0000313" key="3">
    <source>
        <dbReference type="Proteomes" id="UP001195483"/>
    </source>
</evidence>
<evidence type="ECO:0000313" key="2">
    <source>
        <dbReference type="EMBL" id="KAK3577657.1"/>
    </source>
</evidence>
<name>A0AAE0RQB6_9BIVA</name>
<protein>
    <recommendedName>
        <fullName evidence="1">Mitochondria-eating protein C-terminal domain-containing protein</fullName>
    </recommendedName>
</protein>
<dbReference type="AlphaFoldDB" id="A0AAE0RQB6"/>
<reference evidence="2" key="1">
    <citation type="journal article" date="2021" name="Genome Biol. Evol.">
        <title>A High-Quality Reference Genome for a Parasitic Bivalve with Doubly Uniparental Inheritance (Bivalvia: Unionida).</title>
        <authorList>
            <person name="Smith C.H."/>
        </authorList>
    </citation>
    <scope>NUCLEOTIDE SEQUENCE</scope>
    <source>
        <strain evidence="2">CHS0354</strain>
    </source>
</reference>
<dbReference type="InterPro" id="IPR031981">
    <property type="entry name" value="MIEAP_C"/>
</dbReference>
<comment type="caution">
    <text evidence="2">The sequence shown here is derived from an EMBL/GenBank/DDBJ whole genome shotgun (WGS) entry which is preliminary data.</text>
</comment>